<dbReference type="InterPro" id="IPR005106">
    <property type="entry name" value="Asp/hSer_DH_NAD-bd"/>
</dbReference>
<dbReference type="UniPathway" id="UPA00050">
    <property type="reaction ID" value="UER00063"/>
</dbReference>
<proteinExistence type="inferred from homology"/>
<keyword evidence="16" id="KW-1185">Reference proteome</keyword>
<dbReference type="Pfam" id="PF01842">
    <property type="entry name" value="ACT"/>
    <property type="match status" value="1"/>
</dbReference>
<evidence type="ECO:0000256" key="9">
    <source>
        <dbReference type="ARBA" id="ARBA00023002"/>
    </source>
</evidence>
<dbReference type="GO" id="GO:0009088">
    <property type="term" value="P:threonine biosynthetic process"/>
    <property type="evidence" value="ECO:0007669"/>
    <property type="project" value="UniProtKB-UniPathway"/>
</dbReference>
<gene>
    <name evidence="15" type="ORF">ROR02_13940</name>
</gene>
<evidence type="ECO:0000256" key="11">
    <source>
        <dbReference type="PIRSR" id="PIRSR000098-1"/>
    </source>
</evidence>
<dbReference type="InterPro" id="IPR019811">
    <property type="entry name" value="HDH_CS"/>
</dbReference>
<comment type="similarity">
    <text evidence="3 13">Belongs to the homoserine dehydrogenase family.</text>
</comment>
<dbReference type="RefSeq" id="WP_147163302.1">
    <property type="nucleotide sequence ID" value="NZ_BJZO01000031.1"/>
</dbReference>
<keyword evidence="10" id="KW-0486">Methionine biosynthesis</keyword>
<dbReference type="PANTHER" id="PTHR43331">
    <property type="entry name" value="HOMOSERINE DEHYDROGENASE"/>
    <property type="match status" value="1"/>
</dbReference>
<dbReference type="InterPro" id="IPR036291">
    <property type="entry name" value="NAD(P)-bd_dom_sf"/>
</dbReference>
<dbReference type="PIRSF" id="PIRSF000098">
    <property type="entry name" value="Homoser_dehydrog"/>
    <property type="match status" value="1"/>
</dbReference>
<dbReference type="InterPro" id="IPR045865">
    <property type="entry name" value="ACT-like_dom_sf"/>
</dbReference>
<comment type="pathway">
    <text evidence="1">Amino-acid biosynthesis; L-threonine biosynthesis; L-threonine from L-aspartate: step 3/5.</text>
</comment>
<evidence type="ECO:0000256" key="3">
    <source>
        <dbReference type="ARBA" id="ARBA00006753"/>
    </source>
</evidence>
<evidence type="ECO:0000256" key="1">
    <source>
        <dbReference type="ARBA" id="ARBA00005056"/>
    </source>
</evidence>
<feature type="domain" description="ACT" evidence="14">
    <location>
        <begin position="357"/>
        <end position="432"/>
    </location>
</feature>
<dbReference type="Gene3D" id="3.30.360.10">
    <property type="entry name" value="Dihydrodipicolinate Reductase, domain 2"/>
    <property type="match status" value="1"/>
</dbReference>
<comment type="caution">
    <text evidence="15">The sequence shown here is derived from an EMBL/GenBank/DDBJ whole genome shotgun (WGS) entry which is preliminary data.</text>
</comment>
<dbReference type="SUPFAM" id="SSF55021">
    <property type="entry name" value="ACT-like"/>
    <property type="match status" value="1"/>
</dbReference>
<dbReference type="PROSITE" id="PS51671">
    <property type="entry name" value="ACT"/>
    <property type="match status" value="1"/>
</dbReference>
<comment type="pathway">
    <text evidence="2">Amino-acid biosynthesis; L-methionine biosynthesis via de novo pathway; L-homoserine from L-aspartate: step 3/3.</text>
</comment>
<evidence type="ECO:0000256" key="6">
    <source>
        <dbReference type="ARBA" id="ARBA00022605"/>
    </source>
</evidence>
<dbReference type="UniPathway" id="UPA00051">
    <property type="reaction ID" value="UER00465"/>
</dbReference>
<protein>
    <recommendedName>
        <fullName evidence="5">Homoserine dehydrogenase</fullName>
        <ecNumber evidence="4">1.1.1.3</ecNumber>
    </recommendedName>
</protein>
<dbReference type="Proteomes" id="UP000321567">
    <property type="component" value="Unassembled WGS sequence"/>
</dbReference>
<keyword evidence="8 12" id="KW-0521">NADP</keyword>
<dbReference type="Pfam" id="PF00742">
    <property type="entry name" value="Homoserine_dh"/>
    <property type="match status" value="1"/>
</dbReference>
<evidence type="ECO:0000313" key="15">
    <source>
        <dbReference type="EMBL" id="GEO81263.1"/>
    </source>
</evidence>
<feature type="binding site" evidence="12">
    <location>
        <position position="112"/>
    </location>
    <ligand>
        <name>NADPH</name>
        <dbReference type="ChEBI" id="CHEBI:57783"/>
    </ligand>
</feature>
<evidence type="ECO:0000256" key="7">
    <source>
        <dbReference type="ARBA" id="ARBA00022697"/>
    </source>
</evidence>
<keyword evidence="7" id="KW-0791">Threonine biosynthesis</keyword>
<evidence type="ECO:0000256" key="4">
    <source>
        <dbReference type="ARBA" id="ARBA00013213"/>
    </source>
</evidence>
<dbReference type="NCBIfam" id="NF004976">
    <property type="entry name" value="PRK06349.1"/>
    <property type="match status" value="1"/>
</dbReference>
<keyword evidence="9" id="KW-0560">Oxidoreductase</keyword>
<evidence type="ECO:0000256" key="8">
    <source>
        <dbReference type="ARBA" id="ARBA00022857"/>
    </source>
</evidence>
<dbReference type="GO" id="GO:0004412">
    <property type="term" value="F:homoserine dehydrogenase activity"/>
    <property type="evidence" value="ECO:0007669"/>
    <property type="project" value="UniProtKB-EC"/>
</dbReference>
<dbReference type="Gene3D" id="3.30.70.260">
    <property type="match status" value="1"/>
</dbReference>
<dbReference type="CDD" id="cd04881">
    <property type="entry name" value="ACT_HSDH-Hom"/>
    <property type="match status" value="1"/>
</dbReference>
<evidence type="ECO:0000259" key="14">
    <source>
        <dbReference type="PROSITE" id="PS51671"/>
    </source>
</evidence>
<name>A0A512H727_9PROT</name>
<dbReference type="Gene3D" id="3.40.50.720">
    <property type="entry name" value="NAD(P)-binding Rossmann-like Domain"/>
    <property type="match status" value="1"/>
</dbReference>
<evidence type="ECO:0000256" key="13">
    <source>
        <dbReference type="RuleBase" id="RU004171"/>
    </source>
</evidence>
<dbReference type="PROSITE" id="PS01042">
    <property type="entry name" value="HOMOSER_DHGENASE"/>
    <property type="match status" value="1"/>
</dbReference>
<sequence length="436" mass="45715">MNDPHKSAALHVAIAGLGTVGAGTLRVLSDQATLIARRAGRPVVVTAVSARDRTRDRGVDLSAYTWFDDPVAMARDSGADVIVELIGGAEGAARQVVEAALDAGRHVVTANKALLAHHGTELAARAERAGVGLLYEAAVAGGIPIIKALREGLAANEIRSVQGILNGTCNYILTTMRETGRDFESVLSEAQALGYAEADPTFDIDGIDAAHKLALLVSLAFGAPVDLAAVSVQGIRHVSALDIRFAGELGYRIKLLASGERLGDGIDARVAPVMVPLDAPLAHVEGVYNAVVTEGDIVGRSVFQGRGAGAGPTASAVVADLVDLARGHQVPVLGVPVEGLTQAGTAATPGSRPERYYVRLMVLDRPGVFAEVADILREERVSMESILQHGRDPGECVPVVMIVHDTEEEVLKRAIARIATLSTMVEPPRVIRIARL</sequence>
<keyword evidence="6" id="KW-0028">Amino-acid biosynthesis</keyword>
<feature type="binding site" evidence="12">
    <location>
        <position position="197"/>
    </location>
    <ligand>
        <name>L-homoserine</name>
        <dbReference type="ChEBI" id="CHEBI:57476"/>
    </ligand>
</feature>
<feature type="active site" description="Proton donor" evidence="11">
    <location>
        <position position="212"/>
    </location>
</feature>
<dbReference type="SUPFAM" id="SSF51735">
    <property type="entry name" value="NAD(P)-binding Rossmann-fold domains"/>
    <property type="match status" value="1"/>
</dbReference>
<dbReference type="InterPro" id="IPR016204">
    <property type="entry name" value="HDH"/>
</dbReference>
<dbReference type="InterPro" id="IPR002912">
    <property type="entry name" value="ACT_dom"/>
</dbReference>
<accession>A0A512H727</accession>
<evidence type="ECO:0000313" key="16">
    <source>
        <dbReference type="Proteomes" id="UP000321567"/>
    </source>
</evidence>
<dbReference type="AlphaFoldDB" id="A0A512H727"/>
<evidence type="ECO:0000256" key="5">
    <source>
        <dbReference type="ARBA" id="ARBA00013376"/>
    </source>
</evidence>
<dbReference type="EMBL" id="BJZO01000031">
    <property type="protein sequence ID" value="GEO81263.1"/>
    <property type="molecule type" value="Genomic_DNA"/>
</dbReference>
<dbReference type="PANTHER" id="PTHR43331:SF1">
    <property type="entry name" value="HOMOSERINE DEHYDROGENASE"/>
    <property type="match status" value="1"/>
</dbReference>
<dbReference type="FunFam" id="3.30.360.10:FF:000005">
    <property type="entry name" value="Homoserine dehydrogenase"/>
    <property type="match status" value="1"/>
</dbReference>
<feature type="binding site" evidence="12">
    <location>
        <begin position="15"/>
        <end position="22"/>
    </location>
    <ligand>
        <name>NADP(+)</name>
        <dbReference type="ChEBI" id="CHEBI:58349"/>
    </ligand>
</feature>
<reference evidence="15 16" key="1">
    <citation type="submission" date="2019-07" db="EMBL/GenBank/DDBJ databases">
        <title>Whole genome shotgun sequence of Rhodospirillum oryzae NBRC 107573.</title>
        <authorList>
            <person name="Hosoyama A."/>
            <person name="Uohara A."/>
            <person name="Ohji S."/>
            <person name="Ichikawa N."/>
        </authorList>
    </citation>
    <scope>NUCLEOTIDE SEQUENCE [LARGE SCALE GENOMIC DNA]</scope>
    <source>
        <strain evidence="15 16">NBRC 107573</strain>
    </source>
</reference>
<evidence type="ECO:0000256" key="2">
    <source>
        <dbReference type="ARBA" id="ARBA00005062"/>
    </source>
</evidence>
<dbReference type="InterPro" id="IPR001342">
    <property type="entry name" value="HDH_cat"/>
</dbReference>
<evidence type="ECO:0000256" key="12">
    <source>
        <dbReference type="PIRSR" id="PIRSR000098-2"/>
    </source>
</evidence>
<dbReference type="SUPFAM" id="SSF55347">
    <property type="entry name" value="Glyceraldehyde-3-phosphate dehydrogenase-like, C-terminal domain"/>
    <property type="match status" value="1"/>
</dbReference>
<organism evidence="15 16">
    <name type="scientific">Pararhodospirillum oryzae</name>
    <dbReference type="NCBI Taxonomy" id="478448"/>
    <lineage>
        <taxon>Bacteria</taxon>
        <taxon>Pseudomonadati</taxon>
        <taxon>Pseudomonadota</taxon>
        <taxon>Alphaproteobacteria</taxon>
        <taxon>Rhodospirillales</taxon>
        <taxon>Rhodospirillaceae</taxon>
        <taxon>Pararhodospirillum</taxon>
    </lineage>
</organism>
<dbReference type="Pfam" id="PF03447">
    <property type="entry name" value="NAD_binding_3"/>
    <property type="match status" value="1"/>
</dbReference>
<dbReference type="GO" id="GO:0009086">
    <property type="term" value="P:methionine biosynthetic process"/>
    <property type="evidence" value="ECO:0007669"/>
    <property type="project" value="UniProtKB-KW"/>
</dbReference>
<evidence type="ECO:0000256" key="10">
    <source>
        <dbReference type="ARBA" id="ARBA00023167"/>
    </source>
</evidence>
<dbReference type="GO" id="GO:0050661">
    <property type="term" value="F:NADP binding"/>
    <property type="evidence" value="ECO:0007669"/>
    <property type="project" value="InterPro"/>
</dbReference>
<dbReference type="EC" id="1.1.1.3" evidence="4"/>
<dbReference type="OrthoDB" id="9808167at2"/>